<comment type="caution">
    <text evidence="1">The sequence shown here is derived from an EMBL/GenBank/DDBJ whole genome shotgun (WGS) entry which is preliminary data.</text>
</comment>
<proteinExistence type="predicted"/>
<dbReference type="SUPFAM" id="SSF52540">
    <property type="entry name" value="P-loop containing nucleoside triphosphate hydrolases"/>
    <property type="match status" value="1"/>
</dbReference>
<reference evidence="1 2" key="1">
    <citation type="journal article" date="2021" name="Cell Host Microbe">
        <title>in vivo commensal control of Clostridioides difficile virulence.</title>
        <authorList>
            <person name="Girinathan B.P."/>
            <person name="Dibenedetto N."/>
            <person name="Worley J.N."/>
            <person name="Peltier J."/>
            <person name="Arrieta-Ortiz M.L."/>
            <person name="Rupa Christinal Immanuel S."/>
            <person name="Lavin R."/>
            <person name="Delaney M.L."/>
            <person name="Cummins C."/>
            <person name="Hoffmann M."/>
            <person name="Luo Y."/>
            <person name="Gonzalez-Escalona N."/>
            <person name="Allard M."/>
            <person name="Onderdonk A.B."/>
            <person name="Gerber G.K."/>
            <person name="Sonenshein A.L."/>
            <person name="Baliga N."/>
            <person name="Dupuy B."/>
            <person name="Bry L."/>
        </authorList>
    </citation>
    <scope>NUCLEOTIDE SEQUENCE [LARGE SCALE GENOMIC DNA]</scope>
    <source>
        <strain evidence="1 2">DSM 599</strain>
    </source>
</reference>
<evidence type="ECO:0000313" key="1">
    <source>
        <dbReference type="EMBL" id="MBY0755216.1"/>
    </source>
</evidence>
<keyword evidence="2" id="KW-1185">Reference proteome</keyword>
<organism evidence="1 2">
    <name type="scientific">Clostridium sardiniense</name>
    <name type="common">Clostridium absonum</name>
    <dbReference type="NCBI Taxonomy" id="29369"/>
    <lineage>
        <taxon>Bacteria</taxon>
        <taxon>Bacillati</taxon>
        <taxon>Bacillota</taxon>
        <taxon>Clostridia</taxon>
        <taxon>Eubacteriales</taxon>
        <taxon>Clostridiaceae</taxon>
        <taxon>Clostridium</taxon>
    </lineage>
</organism>
<evidence type="ECO:0000313" key="2">
    <source>
        <dbReference type="Proteomes" id="UP001299068"/>
    </source>
</evidence>
<gene>
    <name evidence="1" type="ORF">K5V21_07085</name>
</gene>
<protein>
    <submittedName>
        <fullName evidence="1">AAA family ATPase</fullName>
    </submittedName>
</protein>
<dbReference type="Gene3D" id="3.40.50.300">
    <property type="entry name" value="P-loop containing nucleotide triphosphate hydrolases"/>
    <property type="match status" value="1"/>
</dbReference>
<sequence length="169" mass="19768">MMKRLIVINGTMGVGKTATCKELNKRLNNSVWLDGDWCWMMDPFIVNEENKKMVKENIIFLLNNFMNNSNIENIIFNWVIHDESIMEEILLGLNNRGYDLEKITLICSKSALKARISKDIDEGKRDIACLERSLNYLDLYKDMNTEKFDTSEKNVDEVVDEICTYLIRQ</sequence>
<dbReference type="Pfam" id="PF13238">
    <property type="entry name" value="AAA_18"/>
    <property type="match status" value="1"/>
</dbReference>
<dbReference type="EMBL" id="JAIKTU010000005">
    <property type="protein sequence ID" value="MBY0755216.1"/>
    <property type="molecule type" value="Genomic_DNA"/>
</dbReference>
<dbReference type="RefSeq" id="WP_221860719.1">
    <property type="nucleotide sequence ID" value="NZ_JAIKTU010000005.1"/>
</dbReference>
<dbReference type="InterPro" id="IPR027417">
    <property type="entry name" value="P-loop_NTPase"/>
</dbReference>
<name>A0ABS7KWQ1_CLOSR</name>
<dbReference type="Proteomes" id="UP001299068">
    <property type="component" value="Unassembled WGS sequence"/>
</dbReference>
<accession>A0ABS7KWQ1</accession>